<dbReference type="Pfam" id="PF13545">
    <property type="entry name" value="HTH_Crp_2"/>
    <property type="match status" value="1"/>
</dbReference>
<dbReference type="CDD" id="cd00092">
    <property type="entry name" value="HTH_CRP"/>
    <property type="match status" value="1"/>
</dbReference>
<organism evidence="6 7">
    <name type="scientific">Ideonella dechloratans</name>
    <dbReference type="NCBI Taxonomy" id="36863"/>
    <lineage>
        <taxon>Bacteria</taxon>
        <taxon>Pseudomonadati</taxon>
        <taxon>Pseudomonadota</taxon>
        <taxon>Betaproteobacteria</taxon>
        <taxon>Burkholderiales</taxon>
        <taxon>Sphaerotilaceae</taxon>
        <taxon>Ideonella</taxon>
    </lineage>
</organism>
<dbReference type="InterPro" id="IPR036390">
    <property type="entry name" value="WH_DNA-bd_sf"/>
</dbReference>
<dbReference type="AlphaFoldDB" id="A0A643F9G1"/>
<dbReference type="PRINTS" id="PR00034">
    <property type="entry name" value="HTHCRP"/>
</dbReference>
<dbReference type="PANTHER" id="PTHR24567:SF68">
    <property type="entry name" value="DNA-BINDING TRANSCRIPTIONAL DUAL REGULATOR CRP"/>
    <property type="match status" value="1"/>
</dbReference>
<dbReference type="InterPro" id="IPR014710">
    <property type="entry name" value="RmlC-like_jellyroll"/>
</dbReference>
<comment type="caution">
    <text evidence="6">The sequence shown here is derived from an EMBL/GenBank/DDBJ whole genome shotgun (WGS) entry which is preliminary data.</text>
</comment>
<evidence type="ECO:0000313" key="7">
    <source>
        <dbReference type="Proteomes" id="UP000430120"/>
    </source>
</evidence>
<evidence type="ECO:0000313" key="6">
    <source>
        <dbReference type="EMBL" id="KAB0576778.1"/>
    </source>
</evidence>
<keyword evidence="7" id="KW-1185">Reference proteome</keyword>
<keyword evidence="3" id="KW-0804">Transcription</keyword>
<dbReference type="PANTHER" id="PTHR24567">
    <property type="entry name" value="CRP FAMILY TRANSCRIPTIONAL REGULATORY PROTEIN"/>
    <property type="match status" value="1"/>
</dbReference>
<dbReference type="EMBL" id="VZPB01000054">
    <property type="protein sequence ID" value="KAB0576778.1"/>
    <property type="molecule type" value="Genomic_DNA"/>
</dbReference>
<dbReference type="InterPro" id="IPR018488">
    <property type="entry name" value="cNMP-bd_CS"/>
</dbReference>
<proteinExistence type="predicted"/>
<feature type="domain" description="HTH crp-type" evidence="5">
    <location>
        <begin position="155"/>
        <end position="220"/>
    </location>
</feature>
<evidence type="ECO:0000259" key="4">
    <source>
        <dbReference type="PROSITE" id="PS50042"/>
    </source>
</evidence>
<name>A0A643F9G1_IDEDE</name>
<dbReference type="PROSITE" id="PS00888">
    <property type="entry name" value="CNMP_BINDING_1"/>
    <property type="match status" value="1"/>
</dbReference>
<dbReference type="Pfam" id="PF00027">
    <property type="entry name" value="cNMP_binding"/>
    <property type="match status" value="1"/>
</dbReference>
<evidence type="ECO:0000256" key="1">
    <source>
        <dbReference type="ARBA" id="ARBA00023015"/>
    </source>
</evidence>
<reference evidence="6 7" key="1">
    <citation type="submission" date="2019-09" db="EMBL/GenBank/DDBJ databases">
        <title>Draft genome sequences of 48 bacterial type strains from the CCUG.</title>
        <authorList>
            <person name="Tunovic T."/>
            <person name="Pineiro-Iglesias B."/>
            <person name="Unosson C."/>
            <person name="Inganas E."/>
            <person name="Ohlen M."/>
            <person name="Cardew S."/>
            <person name="Jensie-Markopoulos S."/>
            <person name="Salva-Serra F."/>
            <person name="Jaen-Luchoro D."/>
            <person name="Karlsson R."/>
            <person name="Svensson-Stadler L."/>
            <person name="Chun J."/>
            <person name="Moore E."/>
        </authorList>
    </citation>
    <scope>NUCLEOTIDE SEQUENCE [LARGE SCALE GENOMIC DNA]</scope>
    <source>
        <strain evidence="6 7">CCUG 30977</strain>
    </source>
</reference>
<dbReference type="GO" id="GO:0003700">
    <property type="term" value="F:DNA-binding transcription factor activity"/>
    <property type="evidence" value="ECO:0007669"/>
    <property type="project" value="TreeGrafter"/>
</dbReference>
<dbReference type="InterPro" id="IPR012318">
    <property type="entry name" value="HTH_CRP"/>
</dbReference>
<sequence length="224" mass="24845">MVATVPMLNPHIPGSGWLAEYPAVRRLSPLFQQLLERGDLRRYAKGTLLIQEGDHGDTLYVILQGLLRAFGADDQGREITYGSYGPGECVGEMSLDGGARSASVATLEPSTCVVLARETLLRFIGEEPEFAFELLAMVIQRARSVTQSAKRLALNDVYGRLRLLLGAEGDPMGGDILLTHQDIAHRIGCSREMVSRLMKDLEKGGYIAQQRGRVRLMRQLPHRW</sequence>
<dbReference type="SMART" id="SM00100">
    <property type="entry name" value="cNMP"/>
    <property type="match status" value="1"/>
</dbReference>
<dbReference type="GO" id="GO:0005829">
    <property type="term" value="C:cytosol"/>
    <property type="evidence" value="ECO:0007669"/>
    <property type="project" value="TreeGrafter"/>
</dbReference>
<keyword evidence="1" id="KW-0805">Transcription regulation</keyword>
<dbReference type="InterPro" id="IPR018490">
    <property type="entry name" value="cNMP-bd_dom_sf"/>
</dbReference>
<dbReference type="Gene3D" id="1.10.10.10">
    <property type="entry name" value="Winged helix-like DNA-binding domain superfamily/Winged helix DNA-binding domain"/>
    <property type="match status" value="1"/>
</dbReference>
<dbReference type="Proteomes" id="UP000430120">
    <property type="component" value="Unassembled WGS sequence"/>
</dbReference>
<dbReference type="SUPFAM" id="SSF46785">
    <property type="entry name" value="Winged helix' DNA-binding domain"/>
    <property type="match status" value="1"/>
</dbReference>
<dbReference type="InterPro" id="IPR036388">
    <property type="entry name" value="WH-like_DNA-bd_sf"/>
</dbReference>
<evidence type="ECO:0000259" key="5">
    <source>
        <dbReference type="PROSITE" id="PS51063"/>
    </source>
</evidence>
<dbReference type="PROSITE" id="PS50042">
    <property type="entry name" value="CNMP_BINDING_3"/>
    <property type="match status" value="1"/>
</dbReference>
<evidence type="ECO:0000256" key="2">
    <source>
        <dbReference type="ARBA" id="ARBA00023125"/>
    </source>
</evidence>
<dbReference type="SMART" id="SM00419">
    <property type="entry name" value="HTH_CRP"/>
    <property type="match status" value="1"/>
</dbReference>
<evidence type="ECO:0000256" key="3">
    <source>
        <dbReference type="ARBA" id="ARBA00023163"/>
    </source>
</evidence>
<dbReference type="InterPro" id="IPR000595">
    <property type="entry name" value="cNMP-bd_dom"/>
</dbReference>
<dbReference type="InterPro" id="IPR050397">
    <property type="entry name" value="Env_Response_Regulators"/>
</dbReference>
<gene>
    <name evidence="6" type="ORF">F7Q92_17425</name>
</gene>
<dbReference type="Gene3D" id="2.60.120.10">
    <property type="entry name" value="Jelly Rolls"/>
    <property type="match status" value="1"/>
</dbReference>
<dbReference type="SUPFAM" id="SSF51206">
    <property type="entry name" value="cAMP-binding domain-like"/>
    <property type="match status" value="1"/>
</dbReference>
<feature type="domain" description="Cyclic nucleotide-binding" evidence="4">
    <location>
        <begin position="33"/>
        <end position="141"/>
    </location>
</feature>
<dbReference type="GO" id="GO:0003677">
    <property type="term" value="F:DNA binding"/>
    <property type="evidence" value="ECO:0007669"/>
    <property type="project" value="UniProtKB-KW"/>
</dbReference>
<protein>
    <submittedName>
        <fullName evidence="6">Crp/Fnr family transcriptional regulator</fullName>
    </submittedName>
</protein>
<keyword evidence="2" id="KW-0238">DNA-binding</keyword>
<dbReference type="CDD" id="cd00038">
    <property type="entry name" value="CAP_ED"/>
    <property type="match status" value="1"/>
</dbReference>
<dbReference type="PROSITE" id="PS51063">
    <property type="entry name" value="HTH_CRP_2"/>
    <property type="match status" value="1"/>
</dbReference>
<dbReference type="OrthoDB" id="8565101at2"/>
<accession>A0A643F9G1</accession>